<keyword evidence="3" id="KW-1185">Reference proteome</keyword>
<dbReference type="Proteomes" id="UP001385809">
    <property type="component" value="Unassembled WGS sequence"/>
</dbReference>
<feature type="region of interest" description="Disordered" evidence="1">
    <location>
        <begin position="1"/>
        <end position="22"/>
    </location>
</feature>
<dbReference type="RefSeq" id="WP_337695539.1">
    <property type="nucleotide sequence ID" value="NZ_JBBEGN010000006.1"/>
</dbReference>
<organism evidence="2 3">
    <name type="scientific">Actinomycetospora aurantiaca</name>
    <dbReference type="NCBI Taxonomy" id="3129233"/>
    <lineage>
        <taxon>Bacteria</taxon>
        <taxon>Bacillati</taxon>
        <taxon>Actinomycetota</taxon>
        <taxon>Actinomycetes</taxon>
        <taxon>Pseudonocardiales</taxon>
        <taxon>Pseudonocardiaceae</taxon>
        <taxon>Actinomycetospora</taxon>
    </lineage>
</organism>
<dbReference type="EMBL" id="JBBEGN010000006">
    <property type="protein sequence ID" value="MEJ2868958.1"/>
    <property type="molecule type" value="Genomic_DNA"/>
</dbReference>
<evidence type="ECO:0000256" key="1">
    <source>
        <dbReference type="SAM" id="MobiDB-lite"/>
    </source>
</evidence>
<name>A0ABU8MR98_9PSEU</name>
<gene>
    <name evidence="2" type="ORF">WCD74_14390</name>
</gene>
<accession>A0ABU8MR98</accession>
<protein>
    <submittedName>
        <fullName evidence="2">Uncharacterized protein</fullName>
    </submittedName>
</protein>
<comment type="caution">
    <text evidence="2">The sequence shown here is derived from an EMBL/GenBank/DDBJ whole genome shotgun (WGS) entry which is preliminary data.</text>
</comment>
<evidence type="ECO:0000313" key="3">
    <source>
        <dbReference type="Proteomes" id="UP001385809"/>
    </source>
</evidence>
<proteinExistence type="predicted"/>
<evidence type="ECO:0000313" key="2">
    <source>
        <dbReference type="EMBL" id="MEJ2868958.1"/>
    </source>
</evidence>
<reference evidence="2 3" key="1">
    <citation type="submission" date="2024-03" db="EMBL/GenBank/DDBJ databases">
        <title>Actinomycetospora sp. OC33-EN08, a novel actinomycete isolated from wild orchid (Aerides multiflora).</title>
        <authorList>
            <person name="Suriyachadkun C."/>
        </authorList>
    </citation>
    <scope>NUCLEOTIDE SEQUENCE [LARGE SCALE GENOMIC DNA]</scope>
    <source>
        <strain evidence="2 3">OC33-EN08</strain>
    </source>
</reference>
<sequence length="181" mass="19039">MTGNLATRRPETDEASAPPEAFEAELSRHVVEARTRLDPPAVSVPAPRSADGVAVPATLRPDRDAPSAELLAELDELAGAVRAIEAAGEDDRTHQVLCRIAALVTTGVPDAGWSAAEEIDVEVLRAASDAARGLQERVAKLVERLDSEDRPGPAAALGSLATTLQVVVVVADLELFARARR</sequence>